<protein>
    <recommendedName>
        <fullName evidence="3">Aspartic peptidase DDI1-type domain-containing protein</fullName>
    </recommendedName>
</protein>
<evidence type="ECO:0000313" key="1">
    <source>
        <dbReference type="EMBL" id="PKI69461.1"/>
    </source>
</evidence>
<sequence length="398" mass="44061">MNCHPYSPLHPCPSLDPTISTPGFKSCSAGTVGLSTSVVQGHNFDPTNQDPSRRYEYHIGAPVIPLTTAGGYGKRSSSGPSINMISICTVGYDESMQEDPLYFVIEYVPTEVTIGFTGFGIAPTSFVIEFPTREPYQDSKVPWAYEGSVGNLEQQFSIMGMMRSGWVYENPKAASKGKVLVSAFETVPKATPILQKKVNEEEAKAFMKIIKAPKEKASTRIEETVGPIFSNNISFSDDELPSEGYAHSGALHIICKCNNFVVGRVMIDNGSALNVCPISTLKQMNVELNRIRPSKTAVRSFDGSRREVNGEIDVLIDVDPCSFIVTFQVLDILNAFSLLLRRPWFHSAGIVPFSLHERLKFVVEDWLVMVMGEEDYAIYKETVVPYINIGDDENLPFN</sequence>
<evidence type="ECO:0008006" key="3">
    <source>
        <dbReference type="Google" id="ProtNLM"/>
    </source>
</evidence>
<organism evidence="1 2">
    <name type="scientific">Punica granatum</name>
    <name type="common">Pomegranate</name>
    <dbReference type="NCBI Taxonomy" id="22663"/>
    <lineage>
        <taxon>Eukaryota</taxon>
        <taxon>Viridiplantae</taxon>
        <taxon>Streptophyta</taxon>
        <taxon>Embryophyta</taxon>
        <taxon>Tracheophyta</taxon>
        <taxon>Spermatophyta</taxon>
        <taxon>Magnoliopsida</taxon>
        <taxon>eudicotyledons</taxon>
        <taxon>Gunneridae</taxon>
        <taxon>Pentapetalae</taxon>
        <taxon>rosids</taxon>
        <taxon>malvids</taxon>
        <taxon>Myrtales</taxon>
        <taxon>Lythraceae</taxon>
        <taxon>Punica</taxon>
    </lineage>
</organism>
<dbReference type="Proteomes" id="UP000233551">
    <property type="component" value="Unassembled WGS sequence"/>
</dbReference>
<dbReference type="InterPro" id="IPR021109">
    <property type="entry name" value="Peptidase_aspartic_dom_sf"/>
</dbReference>
<evidence type="ECO:0000313" key="2">
    <source>
        <dbReference type="Proteomes" id="UP000233551"/>
    </source>
</evidence>
<dbReference type="CDD" id="cd00303">
    <property type="entry name" value="retropepsin_like"/>
    <property type="match status" value="1"/>
</dbReference>
<keyword evidence="2" id="KW-1185">Reference proteome</keyword>
<reference evidence="1 2" key="1">
    <citation type="submission" date="2017-11" db="EMBL/GenBank/DDBJ databases">
        <title>De-novo sequencing of pomegranate (Punica granatum L.) genome.</title>
        <authorList>
            <person name="Akparov Z."/>
            <person name="Amiraslanov A."/>
            <person name="Hajiyeva S."/>
            <person name="Abbasov M."/>
            <person name="Kaur K."/>
            <person name="Hamwieh A."/>
            <person name="Solovyev V."/>
            <person name="Salamov A."/>
            <person name="Braich B."/>
            <person name="Kosarev P."/>
            <person name="Mahmoud A."/>
            <person name="Hajiyev E."/>
            <person name="Babayeva S."/>
            <person name="Izzatullayeva V."/>
            <person name="Mammadov A."/>
            <person name="Mammadov A."/>
            <person name="Sharifova S."/>
            <person name="Ojaghi J."/>
            <person name="Eynullazada K."/>
            <person name="Bayramov B."/>
            <person name="Abdulazimova A."/>
            <person name="Shahmuradov I."/>
        </authorList>
    </citation>
    <scope>NUCLEOTIDE SEQUENCE [LARGE SCALE GENOMIC DNA]</scope>
    <source>
        <strain evidence="2">cv. AG2017</strain>
        <tissue evidence="1">Leaf</tissue>
    </source>
</reference>
<comment type="caution">
    <text evidence="1">The sequence shown here is derived from an EMBL/GenBank/DDBJ whole genome shotgun (WGS) entry which is preliminary data.</text>
</comment>
<gene>
    <name evidence="1" type="ORF">CRG98_010164</name>
</gene>
<name>A0A2I0KLT4_PUNGR</name>
<proteinExistence type="predicted"/>
<dbReference type="AlphaFoldDB" id="A0A2I0KLT4"/>
<dbReference type="STRING" id="22663.A0A2I0KLT4"/>
<dbReference type="PANTHER" id="PTHR33240:SF15">
    <property type="entry name" value="GAG-PRO-LIKE PROTEIN"/>
    <property type="match status" value="1"/>
</dbReference>
<dbReference type="Gene3D" id="2.40.70.10">
    <property type="entry name" value="Acid Proteases"/>
    <property type="match status" value="1"/>
</dbReference>
<accession>A0A2I0KLT4</accession>
<dbReference type="EMBL" id="PGOL01000507">
    <property type="protein sequence ID" value="PKI69461.1"/>
    <property type="molecule type" value="Genomic_DNA"/>
</dbReference>
<dbReference type="PANTHER" id="PTHR33240">
    <property type="entry name" value="OS08G0508500 PROTEIN"/>
    <property type="match status" value="1"/>
</dbReference>